<dbReference type="Proteomes" id="UP000605846">
    <property type="component" value="Unassembled WGS sequence"/>
</dbReference>
<feature type="region of interest" description="Disordered" evidence="1">
    <location>
        <begin position="162"/>
        <end position="238"/>
    </location>
</feature>
<sequence>MSPTGCGSVKNTMENENSWKWMFDYHQYSHHQEHIANKEQLIQQATNRLRRRLLQEGAADVLSEITRLQTHLEMLRIEAAHTVDKVTEIGEDNNRCESLDELEQRLEKHRAELAQFKVAPVANGPLTASDSCATAITSSSSFSSSRTLASLFSQPQPRFVSADNHSEATSITNNPSTDPENIQADDQLLRERRRRRVKLHRERYKDRPTREVDDLVSSRHGWSQPASRHQPTSCLRSHEKSANNDVALYNTNETKAHKQSPLFSGAALQRNHTAEMQGMNFSSLFASSDISHPSYQQSKLYHPLSPLGVAFGKTDVPFSRAICVSGFSDDEEQDEKGDYNRQQEEDSSVDWFSDQDFYQQHYTYPPSETDSWLQMHKNLPPPVYIPERNVLDDALSFLDGLSSGEDDGGFSEDMYFLLGRPDLCCRPLSEIKEVMSEHRRMEKKRSWLGKTLESHMRTILYTGWRWCRFIGVLSLAIVVSLLRGPDEFLAEEDEDESDEYEYEYEDEDESIH</sequence>
<reference evidence="2" key="1">
    <citation type="submission" date="2020-01" db="EMBL/GenBank/DDBJ databases">
        <title>Genome Sequencing of Three Apophysomyces-Like Fungal Strains Confirms a Novel Fungal Genus in the Mucoromycota with divergent Burkholderia-like Endosymbiotic Bacteria.</title>
        <authorList>
            <person name="Stajich J.E."/>
            <person name="Macias A.M."/>
            <person name="Carter-House D."/>
            <person name="Lovett B."/>
            <person name="Kasson L.R."/>
            <person name="Berry K."/>
            <person name="Grigoriev I."/>
            <person name="Chang Y."/>
            <person name="Spatafora J."/>
            <person name="Kasson M.T."/>
        </authorList>
    </citation>
    <scope>NUCLEOTIDE SEQUENCE</scope>
    <source>
        <strain evidence="2">NRRL A-21654</strain>
    </source>
</reference>
<dbReference type="OrthoDB" id="2276935at2759"/>
<feature type="compositionally biased region" description="Basic residues" evidence="1">
    <location>
        <begin position="191"/>
        <end position="202"/>
    </location>
</feature>
<organism evidence="2 3">
    <name type="scientific">Apophysomyces ossiformis</name>
    <dbReference type="NCBI Taxonomy" id="679940"/>
    <lineage>
        <taxon>Eukaryota</taxon>
        <taxon>Fungi</taxon>
        <taxon>Fungi incertae sedis</taxon>
        <taxon>Mucoromycota</taxon>
        <taxon>Mucoromycotina</taxon>
        <taxon>Mucoromycetes</taxon>
        <taxon>Mucorales</taxon>
        <taxon>Mucorineae</taxon>
        <taxon>Mucoraceae</taxon>
        <taxon>Apophysomyces</taxon>
    </lineage>
</organism>
<feature type="region of interest" description="Disordered" evidence="1">
    <location>
        <begin position="490"/>
        <end position="512"/>
    </location>
</feature>
<dbReference type="AlphaFoldDB" id="A0A8H7BV82"/>
<gene>
    <name evidence="2" type="ORF">EC973_008323</name>
</gene>
<feature type="compositionally biased region" description="Polar residues" evidence="1">
    <location>
        <begin position="167"/>
        <end position="180"/>
    </location>
</feature>
<keyword evidence="3" id="KW-1185">Reference proteome</keyword>
<accession>A0A8H7BV82</accession>
<evidence type="ECO:0000313" key="3">
    <source>
        <dbReference type="Proteomes" id="UP000605846"/>
    </source>
</evidence>
<proteinExistence type="predicted"/>
<evidence type="ECO:0000313" key="2">
    <source>
        <dbReference type="EMBL" id="KAF7731808.1"/>
    </source>
</evidence>
<dbReference type="EMBL" id="JABAYA010000007">
    <property type="protein sequence ID" value="KAF7731808.1"/>
    <property type="molecule type" value="Genomic_DNA"/>
</dbReference>
<comment type="caution">
    <text evidence="2">The sequence shown here is derived from an EMBL/GenBank/DDBJ whole genome shotgun (WGS) entry which is preliminary data.</text>
</comment>
<evidence type="ECO:0000256" key="1">
    <source>
        <dbReference type="SAM" id="MobiDB-lite"/>
    </source>
</evidence>
<protein>
    <submittedName>
        <fullName evidence="2">Uncharacterized protein</fullName>
    </submittedName>
</protein>
<name>A0A8H7BV82_9FUNG</name>
<feature type="region of interest" description="Disordered" evidence="1">
    <location>
        <begin position="327"/>
        <end position="346"/>
    </location>
</feature>
<feature type="compositionally biased region" description="Polar residues" evidence="1">
    <location>
        <begin position="220"/>
        <end position="235"/>
    </location>
</feature>
<feature type="compositionally biased region" description="Basic and acidic residues" evidence="1">
    <location>
        <begin position="203"/>
        <end position="217"/>
    </location>
</feature>